<sequence>MINKLIFAISFFSLFILNGCTQRDRDAISDLTYALTGVPGAKHKQALQNQEQGVPSKARLERLKQIEEFKARRSYWVGKSVDDLVMSWGSPSNTHKRTDGGTQYTWKWTQNNGWGQSTICTNNFVANKKGTITDWNYSGCWEHL</sequence>
<gene>
    <name evidence="1" type="ORF">JFQ69_09560</name>
</gene>
<dbReference type="EMBL" id="JAEKCB010000004">
    <property type="protein sequence ID" value="MBJ2117905.1"/>
    <property type="molecule type" value="Genomic_DNA"/>
</dbReference>
<evidence type="ECO:0000313" key="1">
    <source>
        <dbReference type="EMBL" id="MBJ2117905.1"/>
    </source>
</evidence>
<dbReference type="RefSeq" id="WP_109400864.1">
    <property type="nucleotide sequence ID" value="NZ_CAXOKJ010000015.1"/>
</dbReference>
<keyword evidence="2" id="KW-1185">Reference proteome</keyword>
<organism evidence="1 2">
    <name type="scientific">Proteus penneri</name>
    <dbReference type="NCBI Taxonomy" id="102862"/>
    <lineage>
        <taxon>Bacteria</taxon>
        <taxon>Pseudomonadati</taxon>
        <taxon>Pseudomonadota</taxon>
        <taxon>Gammaproteobacteria</taxon>
        <taxon>Enterobacterales</taxon>
        <taxon>Morganellaceae</taxon>
        <taxon>Proteus</taxon>
    </lineage>
</organism>
<protein>
    <recommendedName>
        <fullName evidence="3">Lipoprotein</fullName>
    </recommendedName>
</protein>
<proteinExistence type="predicted"/>
<dbReference type="Proteomes" id="UP000619976">
    <property type="component" value="Unassembled WGS sequence"/>
</dbReference>
<comment type="caution">
    <text evidence="1">The sequence shown here is derived from an EMBL/GenBank/DDBJ whole genome shotgun (WGS) entry which is preliminary data.</text>
</comment>
<reference evidence="1 2" key="1">
    <citation type="submission" date="2020-12" db="EMBL/GenBank/DDBJ databases">
        <title>Enhanced detection system for hospital associated transmission using whole genome sequencing surveillance.</title>
        <authorList>
            <person name="Harrison L.H."/>
            <person name="Van Tyne D."/>
            <person name="Marsh J.W."/>
            <person name="Griffith M.P."/>
            <person name="Snyder D.J."/>
            <person name="Cooper V.S."/>
            <person name="Mustapha M."/>
        </authorList>
    </citation>
    <scope>NUCLEOTIDE SEQUENCE [LARGE SCALE GENOMIC DNA]</scope>
    <source>
        <strain evidence="1 2">PR00195</strain>
    </source>
</reference>
<evidence type="ECO:0000313" key="2">
    <source>
        <dbReference type="Proteomes" id="UP000619976"/>
    </source>
</evidence>
<accession>A0ABS0W4T8</accession>
<name>A0ABS0W4T8_9GAMM</name>
<evidence type="ECO:0008006" key="3">
    <source>
        <dbReference type="Google" id="ProtNLM"/>
    </source>
</evidence>